<evidence type="ECO:0000313" key="3">
    <source>
        <dbReference type="EMBL" id="KAH0819902.1"/>
    </source>
</evidence>
<feature type="domain" description="Spondin" evidence="2">
    <location>
        <begin position="28"/>
        <end position="163"/>
    </location>
</feature>
<dbReference type="Proteomes" id="UP000719412">
    <property type="component" value="Unassembled WGS sequence"/>
</dbReference>
<dbReference type="InterPro" id="IPR038678">
    <property type="entry name" value="Spondin_N_sf"/>
</dbReference>
<reference evidence="3" key="2">
    <citation type="submission" date="2021-08" db="EMBL/GenBank/DDBJ databases">
        <authorList>
            <person name="Eriksson T."/>
        </authorList>
    </citation>
    <scope>NUCLEOTIDE SEQUENCE</scope>
    <source>
        <strain evidence="3">Stoneville</strain>
        <tissue evidence="3">Whole head</tissue>
    </source>
</reference>
<reference evidence="3" key="1">
    <citation type="journal article" date="2020" name="J Insects Food Feed">
        <title>The yellow mealworm (Tenebrio molitor) genome: a resource for the emerging insects as food and feed industry.</title>
        <authorList>
            <person name="Eriksson T."/>
            <person name="Andere A."/>
            <person name="Kelstrup H."/>
            <person name="Emery V."/>
            <person name="Picard C."/>
        </authorList>
    </citation>
    <scope>NUCLEOTIDE SEQUENCE</scope>
    <source>
        <strain evidence="3">Stoneville</strain>
        <tissue evidence="3">Whole head</tissue>
    </source>
</reference>
<name>A0A8J6HSL3_TENMO</name>
<dbReference type="EMBL" id="JABDTM020013364">
    <property type="protein sequence ID" value="KAH0819902.1"/>
    <property type="molecule type" value="Genomic_DNA"/>
</dbReference>
<dbReference type="Gene3D" id="2.60.40.2130">
    <property type="entry name" value="F-spondin domain"/>
    <property type="match status" value="1"/>
</dbReference>
<comment type="caution">
    <text evidence="3">The sequence shown here is derived from an EMBL/GenBank/DDBJ whole genome shotgun (WGS) entry which is preliminary data.</text>
</comment>
<keyword evidence="1" id="KW-0732">Signal</keyword>
<feature type="chain" id="PRO_5035164159" description="Spondin domain-containing protein" evidence="1">
    <location>
        <begin position="21"/>
        <end position="163"/>
    </location>
</feature>
<dbReference type="Pfam" id="PF06468">
    <property type="entry name" value="Spond_N"/>
    <property type="match status" value="1"/>
</dbReference>
<dbReference type="InterPro" id="IPR009465">
    <property type="entry name" value="Spondin_N"/>
</dbReference>
<proteinExistence type="predicted"/>
<gene>
    <name evidence="3" type="ORF">GEV33_002889</name>
</gene>
<sequence>MAFAACVCLALCAAAAAVEAAPGPREPAGEPCQPDKLTVYKVVLHTFWSRDKFPKHYPDWRPPAQWSKVFADKDVRVYIAKFGRQKITLESLSEERKFFLFIFNAFPSIFTDITILINHRHFSHTCRSIFVQDFAYFEWIGTSFKYTNNPDTDNVPRVYAEPI</sequence>
<organism evidence="3 4">
    <name type="scientific">Tenebrio molitor</name>
    <name type="common">Yellow mealworm beetle</name>
    <dbReference type="NCBI Taxonomy" id="7067"/>
    <lineage>
        <taxon>Eukaryota</taxon>
        <taxon>Metazoa</taxon>
        <taxon>Ecdysozoa</taxon>
        <taxon>Arthropoda</taxon>
        <taxon>Hexapoda</taxon>
        <taxon>Insecta</taxon>
        <taxon>Pterygota</taxon>
        <taxon>Neoptera</taxon>
        <taxon>Endopterygota</taxon>
        <taxon>Coleoptera</taxon>
        <taxon>Polyphaga</taxon>
        <taxon>Cucujiformia</taxon>
        <taxon>Tenebrionidae</taxon>
        <taxon>Tenebrio</taxon>
    </lineage>
</organism>
<evidence type="ECO:0000259" key="2">
    <source>
        <dbReference type="PROSITE" id="PS51020"/>
    </source>
</evidence>
<evidence type="ECO:0000256" key="1">
    <source>
        <dbReference type="SAM" id="SignalP"/>
    </source>
</evidence>
<evidence type="ECO:0000313" key="4">
    <source>
        <dbReference type="Proteomes" id="UP000719412"/>
    </source>
</evidence>
<accession>A0A8J6HSL3</accession>
<protein>
    <recommendedName>
        <fullName evidence="2">Spondin domain-containing protein</fullName>
    </recommendedName>
</protein>
<dbReference type="AlphaFoldDB" id="A0A8J6HSL3"/>
<keyword evidence="4" id="KW-1185">Reference proteome</keyword>
<feature type="signal peptide" evidence="1">
    <location>
        <begin position="1"/>
        <end position="20"/>
    </location>
</feature>
<dbReference type="PROSITE" id="PS51020">
    <property type="entry name" value="SPONDIN"/>
    <property type="match status" value="1"/>
</dbReference>